<organism evidence="1 2">
    <name type="scientific">Thiothrix litoralis</name>
    <dbReference type="NCBI Taxonomy" id="2891210"/>
    <lineage>
        <taxon>Bacteria</taxon>
        <taxon>Pseudomonadati</taxon>
        <taxon>Pseudomonadota</taxon>
        <taxon>Gammaproteobacteria</taxon>
        <taxon>Thiotrichales</taxon>
        <taxon>Thiotrichaceae</taxon>
        <taxon>Thiothrix</taxon>
    </lineage>
</organism>
<dbReference type="RefSeq" id="WP_210221907.1">
    <property type="nucleotide sequence ID" value="NZ_CP072801.1"/>
</dbReference>
<dbReference type="Proteomes" id="UP000672039">
    <property type="component" value="Chromosome"/>
</dbReference>
<proteinExistence type="predicted"/>
<reference evidence="1 2" key="1">
    <citation type="submission" date="2021-04" db="EMBL/GenBank/DDBJ databases">
        <title>Genomics, taxonomy and metabolism of representatives of sulfur bacteria of the genus Thiothrix: Thiothrix fructosivorans QT, Thiothrix unzii A1T and three new species, Thiothrix subterranea sp. nov., Thiothrix litoralis sp. nov. and 'Candidatus Thiothrix anitrata' sp. nov.</title>
        <authorList>
            <person name="Ravin N.V."/>
            <person name="Smolyakov D."/>
            <person name="Rudenko T.S."/>
            <person name="Mardanov A.V."/>
            <person name="Beletsky A.V."/>
            <person name="Markov N.D."/>
            <person name="Fomenkov A.I."/>
            <person name="Roberts R.J."/>
            <person name="Karnachuk O.V."/>
            <person name="Novikov A."/>
            <person name="Grabovich M.Y."/>
        </authorList>
    </citation>
    <scope>NUCLEOTIDE SEQUENCE [LARGE SCALE GENOMIC DNA]</scope>
    <source>
        <strain evidence="1 2">AS</strain>
    </source>
</reference>
<keyword evidence="2" id="KW-1185">Reference proteome</keyword>
<dbReference type="EMBL" id="CP072801">
    <property type="protein sequence ID" value="QTR45497.1"/>
    <property type="molecule type" value="Genomic_DNA"/>
</dbReference>
<protein>
    <submittedName>
        <fullName evidence="1">Uncharacterized protein</fullName>
    </submittedName>
</protein>
<name>A0ABX7WR84_9GAMM</name>
<evidence type="ECO:0000313" key="2">
    <source>
        <dbReference type="Proteomes" id="UP000672039"/>
    </source>
</evidence>
<accession>A0ABX7WR84</accession>
<sequence>MATITLRGEDAAFMQELSTQLAQDLQRVGLAADVQIHTPNDGEATRGDPVTLGVIALSAVAAGGAFTAFLGKDGGLSALAKVLEKYVESRKVEVLIEEDGGKTIKLNGSLAAIKAVLKEVK</sequence>
<gene>
    <name evidence="1" type="ORF">J9253_16025</name>
</gene>
<evidence type="ECO:0000313" key="1">
    <source>
        <dbReference type="EMBL" id="QTR45497.1"/>
    </source>
</evidence>